<sequence>MRLSSYLLGCCQKTLFRTTSRTPCGFHHAPIASICEDTALKTQDSLPNRRDGEQSARFTWDGLADSGARERRGSRLARPSEAVFRDIKEPQLADLISGFTGAFHQLEKRKPHLRLTQRIIVGDMAMLRHIHANYVRQGTSDEATWVVSVLEDVQSILDQSLTVAEYREDYHMIAKVADSICEHVDRLNPGNTWTKENRHLLQRQYIRWNHMPPETDYYVTLGLYNTTSQSRALERRTQFWCEVACQYQQGFLR</sequence>
<dbReference type="EMBL" id="MU251287">
    <property type="protein sequence ID" value="KAG9249935.1"/>
    <property type="molecule type" value="Genomic_DNA"/>
</dbReference>
<dbReference type="RefSeq" id="XP_046113859.1">
    <property type="nucleotide sequence ID" value="XM_046262539.1"/>
</dbReference>
<reference evidence="1" key="1">
    <citation type="journal article" date="2021" name="IMA Fungus">
        <title>Genomic characterization of three marine fungi, including Emericellopsis atlantica sp. nov. with signatures of a generalist lifestyle and marine biomass degradation.</title>
        <authorList>
            <person name="Hagestad O.C."/>
            <person name="Hou L."/>
            <person name="Andersen J.H."/>
            <person name="Hansen E.H."/>
            <person name="Altermark B."/>
            <person name="Li C."/>
            <person name="Kuhnert E."/>
            <person name="Cox R.J."/>
            <person name="Crous P.W."/>
            <person name="Spatafora J.W."/>
            <person name="Lail K."/>
            <person name="Amirebrahimi M."/>
            <person name="Lipzen A."/>
            <person name="Pangilinan J."/>
            <person name="Andreopoulos W."/>
            <person name="Hayes R.D."/>
            <person name="Ng V."/>
            <person name="Grigoriev I.V."/>
            <person name="Jackson S.A."/>
            <person name="Sutton T.D.S."/>
            <person name="Dobson A.D.W."/>
            <person name="Rama T."/>
        </authorList>
    </citation>
    <scope>NUCLEOTIDE SEQUENCE</scope>
    <source>
        <strain evidence="1">TS7</strain>
    </source>
</reference>
<organism evidence="1 2">
    <name type="scientific">Emericellopsis atlantica</name>
    <dbReference type="NCBI Taxonomy" id="2614577"/>
    <lineage>
        <taxon>Eukaryota</taxon>
        <taxon>Fungi</taxon>
        <taxon>Dikarya</taxon>
        <taxon>Ascomycota</taxon>
        <taxon>Pezizomycotina</taxon>
        <taxon>Sordariomycetes</taxon>
        <taxon>Hypocreomycetidae</taxon>
        <taxon>Hypocreales</taxon>
        <taxon>Bionectriaceae</taxon>
        <taxon>Emericellopsis</taxon>
    </lineage>
</organism>
<dbReference type="AlphaFoldDB" id="A0A9P7ZE85"/>
<protein>
    <submittedName>
        <fullName evidence="1">Uncharacterized protein</fullName>
    </submittedName>
</protein>
<evidence type="ECO:0000313" key="1">
    <source>
        <dbReference type="EMBL" id="KAG9249935.1"/>
    </source>
</evidence>
<evidence type="ECO:0000313" key="2">
    <source>
        <dbReference type="Proteomes" id="UP000887229"/>
    </source>
</evidence>
<comment type="caution">
    <text evidence="1">The sequence shown here is derived from an EMBL/GenBank/DDBJ whole genome shotgun (WGS) entry which is preliminary data.</text>
</comment>
<name>A0A9P7ZE85_9HYPO</name>
<keyword evidence="2" id="KW-1185">Reference proteome</keyword>
<proteinExistence type="predicted"/>
<dbReference type="GeneID" id="70293442"/>
<accession>A0A9P7ZE85</accession>
<gene>
    <name evidence="1" type="ORF">F5Z01DRAFT_640733</name>
</gene>
<dbReference type="Proteomes" id="UP000887229">
    <property type="component" value="Unassembled WGS sequence"/>
</dbReference>